<evidence type="ECO:0000313" key="13">
    <source>
        <dbReference type="EMBL" id="OXA87021.1"/>
    </source>
</evidence>
<comment type="similarity">
    <text evidence="1 10">Belongs to the ribonucleoside diphosphate reductase large chain family.</text>
</comment>
<dbReference type="AlphaFoldDB" id="A0A0D0EKS0"/>
<evidence type="ECO:0000256" key="4">
    <source>
        <dbReference type="ARBA" id="ARBA00022741"/>
    </source>
</evidence>
<dbReference type="InterPro" id="IPR013509">
    <property type="entry name" value="RNR_lsu_N"/>
</dbReference>
<feature type="domain" description="ATP-cone" evidence="11">
    <location>
        <begin position="1"/>
        <end position="91"/>
    </location>
</feature>
<accession>A0A0D0EKS0</accession>
<reference evidence="12 14" key="1">
    <citation type="submission" date="2015-01" db="EMBL/GenBank/DDBJ databases">
        <title>Genome of Flavobacterium hibernum DSM 12611.</title>
        <authorList>
            <person name="Stropko S.J."/>
            <person name="Pipes S.E."/>
            <person name="Newman J.D."/>
        </authorList>
    </citation>
    <scope>NUCLEOTIDE SEQUENCE [LARGE SCALE GENOMIC DNA]</scope>
    <source>
        <strain evidence="12 14">DSM 12611</strain>
    </source>
</reference>
<reference evidence="13 15" key="2">
    <citation type="submission" date="2016-11" db="EMBL/GenBank/DDBJ databases">
        <title>Whole genomes of Flavobacteriaceae.</title>
        <authorList>
            <person name="Stine C."/>
            <person name="Li C."/>
            <person name="Tadesse D."/>
        </authorList>
    </citation>
    <scope>NUCLEOTIDE SEQUENCE [LARGE SCALE GENOMIC DNA]</scope>
    <source>
        <strain evidence="13 15">ATCC 51468</strain>
    </source>
</reference>
<dbReference type="PRINTS" id="PR01183">
    <property type="entry name" value="RIBORDTASEM1"/>
</dbReference>
<dbReference type="EMBL" id="JPRK01000011">
    <property type="protein sequence ID" value="KIO52175.1"/>
    <property type="molecule type" value="Genomic_DNA"/>
</dbReference>
<keyword evidence="3" id="KW-0021">Allosteric enzyme</keyword>
<evidence type="ECO:0000256" key="1">
    <source>
        <dbReference type="ARBA" id="ARBA00010406"/>
    </source>
</evidence>
<dbReference type="InterPro" id="IPR039718">
    <property type="entry name" value="Rrm1"/>
</dbReference>
<comment type="function">
    <text evidence="10">Provides the precursors necessary for DNA synthesis. Catalyzes the biosynthesis of deoxyribonucleotides from the corresponding ribonucleotides.</text>
</comment>
<evidence type="ECO:0000259" key="11">
    <source>
        <dbReference type="PROSITE" id="PS51161"/>
    </source>
</evidence>
<dbReference type="STRING" id="37752.IW18_13700"/>
<dbReference type="InterPro" id="IPR013346">
    <property type="entry name" value="NrdE_NrdA_C"/>
</dbReference>
<evidence type="ECO:0000256" key="10">
    <source>
        <dbReference type="RuleBase" id="RU003410"/>
    </source>
</evidence>
<dbReference type="RefSeq" id="WP_041518444.1">
    <property type="nucleotide sequence ID" value="NZ_JPRK01000011.1"/>
</dbReference>
<dbReference type="EMBL" id="MUGX01000013">
    <property type="protein sequence ID" value="OXA87021.1"/>
    <property type="molecule type" value="Genomic_DNA"/>
</dbReference>
<dbReference type="OrthoDB" id="9762933at2"/>
<keyword evidence="6 10" id="KW-0560">Oxidoreductase</keyword>
<evidence type="ECO:0000313" key="14">
    <source>
        <dbReference type="Proteomes" id="UP000032061"/>
    </source>
</evidence>
<dbReference type="GO" id="GO:0009263">
    <property type="term" value="P:deoxyribonucleotide biosynthetic process"/>
    <property type="evidence" value="ECO:0007669"/>
    <property type="project" value="UniProtKB-KW"/>
</dbReference>
<gene>
    <name evidence="13" type="ORF">B0A73_11950</name>
    <name evidence="12" type="ORF">IW18_13700</name>
</gene>
<dbReference type="Pfam" id="PF00317">
    <property type="entry name" value="Ribonuc_red_lgN"/>
    <property type="match status" value="1"/>
</dbReference>
<dbReference type="GO" id="GO:0005524">
    <property type="term" value="F:ATP binding"/>
    <property type="evidence" value="ECO:0007669"/>
    <property type="project" value="UniProtKB-UniRule"/>
</dbReference>
<dbReference type="Gene3D" id="3.20.70.20">
    <property type="match status" value="1"/>
</dbReference>
<dbReference type="UniPathway" id="UPA00326"/>
<evidence type="ECO:0000256" key="7">
    <source>
        <dbReference type="ARBA" id="ARBA00023116"/>
    </source>
</evidence>
<dbReference type="Proteomes" id="UP000032061">
    <property type="component" value="Unassembled WGS sequence"/>
</dbReference>
<comment type="caution">
    <text evidence="12">The sequence shown here is derived from an EMBL/GenBank/DDBJ whole genome shotgun (WGS) entry which is preliminary data.</text>
</comment>
<sequence length="799" mass="91099">MYVVKRDGHKEPVMFDKITERIKKLCYGLNELVDPVKVAMRVIEGLYDGVSTSELDNLAAETAASMTIAHPDYAQLAARVAISNLHSNTKKSFSETMKDMYNYVNPRNGQEAPLLSDEVFKVIQENSAFLDSHIIYTRDFNYDYFGFKTLERSYLLKINGKIVERPQHMLMRVSVGIHLDDLKSVIETYDLMSKKFFTHATPTLFNAGTPKPQMSSCFLLAMQDDSIDGIYDTLKQTAKISQSAGGIGLSIHNVRATGSYIRGTNGTSNGIVPMLRVFNDTARYVDQGGGKRKGSFAIYIETWHADIFEFLDLKKNTGKEEMRARDLFFAMWTSDLFMRRVQEDTTWTLMCPNECPGLYDVYGEEFEAMYLDYEFRGKGRKTIRARELWEKILESQIETGTPYMLYKDAANRKSNHKNLGTIRSSNLCTEIMEFTSKDEIAVCNLASISLPMFIDNGKFDHEALYNVTKRVTRNLNKVIDRNYYPVKEAENSNLRHRPVGLGVQGLADAFIMLRMPFTSDEAKVLNQEIFETLYFAAVTASMEMAKEEGPYSTFAGSPMSQGEFQYNMWGMKDEELSGRWDWASLRKEVMEHGVRNSLLVAPMPTASTSQILGNNEAFEPYTSNIYTRRVLSGEFIVVNKHLLHDLVDRGLWNETLKQEIMRHNGSVQNIDVIPQDLKELYKTVWEMSMKDIIDMSRQRGYFIDQSQSLNLFMQDANYSKLTSMHFYAWQSGLKTGMYYLRTKSAVDAIKFTLNNDKKEEDAPATATAVETEAISVEDYKAMLLKAQAGDPEDCEMCGS</sequence>
<dbReference type="PROSITE" id="PS00089">
    <property type="entry name" value="RIBORED_LARGE"/>
    <property type="match status" value="1"/>
</dbReference>
<keyword evidence="15" id="KW-1185">Reference proteome</keyword>
<proteinExistence type="inferred from homology"/>
<dbReference type="SUPFAM" id="SSF51998">
    <property type="entry name" value="PFL-like glycyl radical enzymes"/>
    <property type="match status" value="1"/>
</dbReference>
<evidence type="ECO:0000256" key="5">
    <source>
        <dbReference type="ARBA" id="ARBA00022840"/>
    </source>
</evidence>
<name>A0A0D0EKS0_9FLAO</name>
<dbReference type="GO" id="GO:0004748">
    <property type="term" value="F:ribonucleoside-diphosphate reductase activity, thioredoxin disulfide as acceptor"/>
    <property type="evidence" value="ECO:0007669"/>
    <property type="project" value="UniProtKB-EC"/>
</dbReference>
<dbReference type="InterPro" id="IPR005144">
    <property type="entry name" value="ATP-cone_dom"/>
</dbReference>
<dbReference type="PANTHER" id="PTHR11573">
    <property type="entry name" value="RIBONUCLEOSIDE-DIPHOSPHATE REDUCTASE LARGE CHAIN"/>
    <property type="match status" value="1"/>
</dbReference>
<dbReference type="Proteomes" id="UP000198302">
    <property type="component" value="Unassembled WGS sequence"/>
</dbReference>
<dbReference type="PANTHER" id="PTHR11573:SF6">
    <property type="entry name" value="RIBONUCLEOSIDE-DIPHOSPHATE REDUCTASE LARGE SUBUNIT"/>
    <property type="match status" value="1"/>
</dbReference>
<keyword evidence="7 10" id="KW-0215">Deoxyribonucleotide synthesis</keyword>
<organism evidence="12 14">
    <name type="scientific">Flavobacterium hibernum</name>
    <dbReference type="NCBI Taxonomy" id="37752"/>
    <lineage>
        <taxon>Bacteria</taxon>
        <taxon>Pseudomonadati</taxon>
        <taxon>Bacteroidota</taxon>
        <taxon>Flavobacteriia</taxon>
        <taxon>Flavobacteriales</taxon>
        <taxon>Flavobacteriaceae</taxon>
        <taxon>Flavobacterium</taxon>
    </lineage>
</organism>
<dbReference type="GO" id="GO:0005971">
    <property type="term" value="C:ribonucleoside-diphosphate reductase complex"/>
    <property type="evidence" value="ECO:0007669"/>
    <property type="project" value="TreeGrafter"/>
</dbReference>
<dbReference type="InterPro" id="IPR000788">
    <property type="entry name" value="RNR_lg_C"/>
</dbReference>
<dbReference type="InterPro" id="IPR008926">
    <property type="entry name" value="RNR_R1-su_N"/>
</dbReference>
<dbReference type="Pfam" id="PF03477">
    <property type="entry name" value="ATP-cone"/>
    <property type="match status" value="1"/>
</dbReference>
<keyword evidence="5 9" id="KW-0067">ATP-binding</keyword>
<keyword evidence="4 9" id="KW-0547">Nucleotide-binding</keyword>
<evidence type="ECO:0000313" key="15">
    <source>
        <dbReference type="Proteomes" id="UP000198302"/>
    </source>
</evidence>
<dbReference type="Pfam" id="PF02867">
    <property type="entry name" value="Ribonuc_red_lgC"/>
    <property type="match status" value="1"/>
</dbReference>
<dbReference type="CDD" id="cd01679">
    <property type="entry name" value="RNR_I"/>
    <property type="match status" value="1"/>
</dbReference>
<protein>
    <recommendedName>
        <fullName evidence="2 10">Ribonucleoside-diphosphate reductase</fullName>
        <ecNumber evidence="2 10">1.17.4.1</ecNumber>
    </recommendedName>
</protein>
<dbReference type="NCBIfam" id="TIGR02506">
    <property type="entry name" value="NrdE_NrdA"/>
    <property type="match status" value="1"/>
</dbReference>
<evidence type="ECO:0000256" key="3">
    <source>
        <dbReference type="ARBA" id="ARBA00022533"/>
    </source>
</evidence>
<evidence type="ECO:0000256" key="9">
    <source>
        <dbReference type="PROSITE-ProRule" id="PRU00492"/>
    </source>
</evidence>
<evidence type="ECO:0000313" key="12">
    <source>
        <dbReference type="EMBL" id="KIO52175.1"/>
    </source>
</evidence>
<comment type="catalytic activity">
    <reaction evidence="8 10">
        <text>a 2'-deoxyribonucleoside 5'-diphosphate + [thioredoxin]-disulfide + H2O = a ribonucleoside 5'-diphosphate + [thioredoxin]-dithiol</text>
        <dbReference type="Rhea" id="RHEA:23252"/>
        <dbReference type="Rhea" id="RHEA-COMP:10698"/>
        <dbReference type="Rhea" id="RHEA-COMP:10700"/>
        <dbReference type="ChEBI" id="CHEBI:15377"/>
        <dbReference type="ChEBI" id="CHEBI:29950"/>
        <dbReference type="ChEBI" id="CHEBI:50058"/>
        <dbReference type="ChEBI" id="CHEBI:57930"/>
        <dbReference type="ChEBI" id="CHEBI:73316"/>
        <dbReference type="EC" id="1.17.4.1"/>
    </reaction>
</comment>
<dbReference type="EC" id="1.17.4.1" evidence="2 10"/>
<dbReference type="SUPFAM" id="SSF48168">
    <property type="entry name" value="R1 subunit of ribonucleotide reductase, N-terminal domain"/>
    <property type="match status" value="1"/>
</dbReference>
<evidence type="ECO:0000256" key="2">
    <source>
        <dbReference type="ARBA" id="ARBA00012274"/>
    </source>
</evidence>
<evidence type="ECO:0000256" key="8">
    <source>
        <dbReference type="ARBA" id="ARBA00047754"/>
    </source>
</evidence>
<evidence type="ECO:0000256" key="6">
    <source>
        <dbReference type="ARBA" id="ARBA00023002"/>
    </source>
</evidence>
<dbReference type="FunFam" id="3.20.70.20:FF:000010">
    <property type="entry name" value="Ribonucleoside-diphosphate reductase"/>
    <property type="match status" value="1"/>
</dbReference>
<dbReference type="PROSITE" id="PS51161">
    <property type="entry name" value="ATP_CONE"/>
    <property type="match status" value="1"/>
</dbReference>